<keyword evidence="10" id="KW-1185">Reference proteome</keyword>
<dbReference type="AlphaFoldDB" id="A0A9R0IAK2"/>
<dbReference type="Pfam" id="PF00584">
    <property type="entry name" value="SecE"/>
    <property type="match status" value="1"/>
</dbReference>
<dbReference type="Proteomes" id="UP000813463">
    <property type="component" value="Chromosome 1"/>
</dbReference>
<dbReference type="GO" id="GO:0016020">
    <property type="term" value="C:membrane"/>
    <property type="evidence" value="ECO:0007669"/>
    <property type="project" value="UniProtKB-SubCell"/>
</dbReference>
<evidence type="ECO:0000256" key="6">
    <source>
        <dbReference type="ARBA" id="ARBA00022989"/>
    </source>
</evidence>
<protein>
    <recommendedName>
        <fullName evidence="12">Protein translocase subunit SecE</fullName>
    </recommendedName>
</protein>
<evidence type="ECO:0000256" key="1">
    <source>
        <dbReference type="ARBA" id="ARBA00004370"/>
    </source>
</evidence>
<dbReference type="PANTHER" id="PTHR37247:SF1">
    <property type="entry name" value="TRANSMEMBRANE PROTEIN"/>
    <property type="match status" value="1"/>
</dbReference>
<dbReference type="InterPro" id="IPR001901">
    <property type="entry name" value="Translocase_SecE/Sec61-g"/>
</dbReference>
<dbReference type="GO" id="GO:0006605">
    <property type="term" value="P:protein targeting"/>
    <property type="evidence" value="ECO:0007669"/>
    <property type="project" value="InterPro"/>
</dbReference>
<keyword evidence="6 9" id="KW-1133">Transmembrane helix</keyword>
<dbReference type="Gene3D" id="1.20.5.1030">
    <property type="entry name" value="Preprotein translocase secy subunit"/>
    <property type="match status" value="1"/>
</dbReference>
<sequence length="160" mass="18058">MATFSGLSSNSSVLGYNNGNPMLSFRYRMSIEANTRGLVTCKFVPKWDLRSEIHYSHKKQVQPRFSMSRGGNYGLKFDDECAEDPFWLRFSKETIRGLKSLVRFLVQQPGQLKYIEWPSFNDTLRTATLTLVLVAGLIVALSSIDAGLSYVLALLLRKPA</sequence>
<keyword evidence="4 9" id="KW-0812">Transmembrane</keyword>
<dbReference type="GO" id="GO:0006886">
    <property type="term" value="P:intracellular protein transport"/>
    <property type="evidence" value="ECO:0007669"/>
    <property type="project" value="InterPro"/>
</dbReference>
<comment type="subcellular location">
    <subcellularLocation>
        <location evidence="1">Membrane</location>
    </subcellularLocation>
</comment>
<comment type="similarity">
    <text evidence="2">Belongs to the SecE/SEC61-gamma family.</text>
</comment>
<proteinExistence type="inferred from homology"/>
<keyword evidence="3" id="KW-0813">Transport</keyword>
<evidence type="ECO:0000256" key="2">
    <source>
        <dbReference type="ARBA" id="ARBA00008274"/>
    </source>
</evidence>
<dbReference type="KEGG" id="soe:110785540"/>
<keyword evidence="7" id="KW-0811">Translocation</keyword>
<dbReference type="GeneID" id="110785540"/>
<name>A0A9R0IAK2_SPIOL</name>
<evidence type="ECO:0008006" key="12">
    <source>
        <dbReference type="Google" id="ProtNLM"/>
    </source>
</evidence>
<dbReference type="PANTHER" id="PTHR37247">
    <property type="entry name" value="TRANSMEMBRANE PROTEIN"/>
    <property type="match status" value="1"/>
</dbReference>
<accession>A0A9R0IAK2</accession>
<organism evidence="10 11">
    <name type="scientific">Spinacia oleracea</name>
    <name type="common">Spinach</name>
    <dbReference type="NCBI Taxonomy" id="3562"/>
    <lineage>
        <taxon>Eukaryota</taxon>
        <taxon>Viridiplantae</taxon>
        <taxon>Streptophyta</taxon>
        <taxon>Embryophyta</taxon>
        <taxon>Tracheophyta</taxon>
        <taxon>Spermatophyta</taxon>
        <taxon>Magnoliopsida</taxon>
        <taxon>eudicotyledons</taxon>
        <taxon>Gunneridae</taxon>
        <taxon>Pentapetalae</taxon>
        <taxon>Caryophyllales</taxon>
        <taxon>Chenopodiaceae</taxon>
        <taxon>Chenopodioideae</taxon>
        <taxon>Anserineae</taxon>
        <taxon>Spinacia</taxon>
    </lineage>
</organism>
<evidence type="ECO:0000313" key="10">
    <source>
        <dbReference type="Proteomes" id="UP000813463"/>
    </source>
</evidence>
<dbReference type="RefSeq" id="XP_021845683.1">
    <property type="nucleotide sequence ID" value="XM_021989991.2"/>
</dbReference>
<evidence type="ECO:0000256" key="7">
    <source>
        <dbReference type="ARBA" id="ARBA00023010"/>
    </source>
</evidence>
<reference evidence="11" key="2">
    <citation type="submission" date="2025-08" db="UniProtKB">
        <authorList>
            <consortium name="RefSeq"/>
        </authorList>
    </citation>
    <scope>IDENTIFICATION</scope>
    <source>
        <tissue evidence="11">Leaf</tissue>
    </source>
</reference>
<evidence type="ECO:0000256" key="5">
    <source>
        <dbReference type="ARBA" id="ARBA00022927"/>
    </source>
</evidence>
<dbReference type="InterPro" id="IPR038379">
    <property type="entry name" value="SecE_sf"/>
</dbReference>
<evidence type="ECO:0000313" key="11">
    <source>
        <dbReference type="RefSeq" id="XP_021845683.1"/>
    </source>
</evidence>
<dbReference type="HAMAP" id="MF_00422">
    <property type="entry name" value="SecE"/>
    <property type="match status" value="1"/>
</dbReference>
<evidence type="ECO:0000256" key="9">
    <source>
        <dbReference type="SAM" id="Phobius"/>
    </source>
</evidence>
<reference evidence="10" key="1">
    <citation type="journal article" date="2021" name="Nat. Commun.">
        <title>Genomic analyses provide insights into spinach domestication and the genetic basis of agronomic traits.</title>
        <authorList>
            <person name="Cai X."/>
            <person name="Sun X."/>
            <person name="Xu C."/>
            <person name="Sun H."/>
            <person name="Wang X."/>
            <person name="Ge C."/>
            <person name="Zhang Z."/>
            <person name="Wang Q."/>
            <person name="Fei Z."/>
            <person name="Jiao C."/>
            <person name="Wang Q."/>
        </authorList>
    </citation>
    <scope>NUCLEOTIDE SEQUENCE [LARGE SCALE GENOMIC DNA]</scope>
    <source>
        <strain evidence="10">cv. Varoflay</strain>
    </source>
</reference>
<gene>
    <name evidence="11" type="primary">LOC110785540</name>
</gene>
<evidence type="ECO:0000256" key="3">
    <source>
        <dbReference type="ARBA" id="ARBA00022448"/>
    </source>
</evidence>
<feature type="transmembrane region" description="Helical" evidence="9">
    <location>
        <begin position="129"/>
        <end position="156"/>
    </location>
</feature>
<dbReference type="OrthoDB" id="1913236at2759"/>
<evidence type="ECO:0000256" key="8">
    <source>
        <dbReference type="ARBA" id="ARBA00023136"/>
    </source>
</evidence>
<evidence type="ECO:0000256" key="4">
    <source>
        <dbReference type="ARBA" id="ARBA00022692"/>
    </source>
</evidence>
<keyword evidence="8 9" id="KW-0472">Membrane</keyword>
<keyword evidence="5" id="KW-0653">Protein transport</keyword>